<dbReference type="OrthoDB" id="9798496at2"/>
<dbReference type="GO" id="GO:0032259">
    <property type="term" value="P:methylation"/>
    <property type="evidence" value="ECO:0007669"/>
    <property type="project" value="UniProtKB-KW"/>
</dbReference>
<gene>
    <name evidence="4" type="ORF">ACMU_03380</name>
</gene>
<dbReference type="GO" id="GO:0005737">
    <property type="term" value="C:cytoplasm"/>
    <property type="evidence" value="ECO:0007669"/>
    <property type="project" value="TreeGrafter"/>
</dbReference>
<dbReference type="PANTHER" id="PTHR11579:SF18">
    <property type="entry name" value="PROTEIN-L-ISOASPARTATE O-METHYLTRANSFERASE"/>
    <property type="match status" value="1"/>
</dbReference>
<proteinExistence type="inferred from homology"/>
<organism evidence="4 5">
    <name type="scientific">Actibacterium mucosum KCTC 23349</name>
    <dbReference type="NCBI Taxonomy" id="1454373"/>
    <lineage>
        <taxon>Bacteria</taxon>
        <taxon>Pseudomonadati</taxon>
        <taxon>Pseudomonadota</taxon>
        <taxon>Alphaproteobacteria</taxon>
        <taxon>Rhodobacterales</taxon>
        <taxon>Roseobacteraceae</taxon>
        <taxon>Actibacterium</taxon>
    </lineage>
</organism>
<name>A0A037ZEU7_9RHOB</name>
<dbReference type="Proteomes" id="UP000026249">
    <property type="component" value="Unassembled WGS sequence"/>
</dbReference>
<dbReference type="STRING" id="1454373.ACMU_03380"/>
<evidence type="ECO:0000256" key="2">
    <source>
        <dbReference type="ARBA" id="ARBA00013346"/>
    </source>
</evidence>
<accession>A0A037ZEU7</accession>
<dbReference type="EMBL" id="JFKE01000010">
    <property type="protein sequence ID" value="KAJ54138.1"/>
    <property type="molecule type" value="Genomic_DNA"/>
</dbReference>
<dbReference type="Gene3D" id="3.40.50.150">
    <property type="entry name" value="Vaccinia Virus protein VP39"/>
    <property type="match status" value="1"/>
</dbReference>
<dbReference type="PANTHER" id="PTHR11579">
    <property type="entry name" value="PROTEIN-L-ISOASPARTATE O-METHYLTRANSFERASE"/>
    <property type="match status" value="1"/>
</dbReference>
<protein>
    <recommendedName>
        <fullName evidence="2">Protein-L-isoaspartate O-methyltransferase</fullName>
    </recommendedName>
    <alternativeName>
        <fullName evidence="3">Protein L-isoaspartyl methyltransferase</fullName>
    </alternativeName>
</protein>
<comment type="similarity">
    <text evidence="1">Belongs to the methyltransferase superfamily. L-isoaspartyl/D-aspartyl protein methyltransferase family.</text>
</comment>
<keyword evidence="5" id="KW-1185">Reference proteome</keyword>
<sequence length="217" mass="22839">MTAFAQRRLVMVDTQIRPSDVTKYPIIDAMLSVPREEFVPDEQREAAYVDGPVALSDGREICEPRSLAKMLDALEIGGDDVVLDIGCGLGYSSAVIARFAAAVVAVETDEGMAEDAQKLLSEHGADNAAVIAGRLSAGAAKHGPYDAIVVAGGVEDVPGEILDQLREGGRIAAIFMEGALGQCKVGVKTPHGVSWRMVFNATAPVLPGFAKELAFSL</sequence>
<dbReference type="InterPro" id="IPR029063">
    <property type="entry name" value="SAM-dependent_MTases_sf"/>
</dbReference>
<comment type="caution">
    <text evidence="4">The sequence shown here is derived from an EMBL/GenBank/DDBJ whole genome shotgun (WGS) entry which is preliminary data.</text>
</comment>
<dbReference type="AlphaFoldDB" id="A0A037ZEU7"/>
<dbReference type="InterPro" id="IPR000682">
    <property type="entry name" value="PCMT"/>
</dbReference>
<dbReference type="CDD" id="cd02440">
    <property type="entry name" value="AdoMet_MTases"/>
    <property type="match status" value="1"/>
</dbReference>
<dbReference type="GO" id="GO:0004719">
    <property type="term" value="F:protein-L-isoaspartate (D-aspartate) O-methyltransferase activity"/>
    <property type="evidence" value="ECO:0007669"/>
    <property type="project" value="InterPro"/>
</dbReference>
<evidence type="ECO:0000313" key="5">
    <source>
        <dbReference type="Proteomes" id="UP000026249"/>
    </source>
</evidence>
<reference evidence="4 5" key="1">
    <citation type="submission" date="2014-03" db="EMBL/GenBank/DDBJ databases">
        <title>Draft Genome Sequence of Actibacterium mucosum KCTC 23349, a Marine Alphaproteobacterium with Complex Ionic Requirements Isolated from Mediterranean Seawater at Malvarrosa Beach, Valencia, Spain.</title>
        <authorList>
            <person name="Arahal D.R."/>
            <person name="Shao Z."/>
            <person name="Lai Q."/>
            <person name="Pujalte M.J."/>
        </authorList>
    </citation>
    <scope>NUCLEOTIDE SEQUENCE [LARGE SCALE GENOMIC DNA]</scope>
    <source>
        <strain evidence="4 5">KCTC 23349</strain>
    </source>
</reference>
<evidence type="ECO:0000256" key="1">
    <source>
        <dbReference type="ARBA" id="ARBA00005369"/>
    </source>
</evidence>
<keyword evidence="4" id="KW-0808">Transferase</keyword>
<evidence type="ECO:0000313" key="4">
    <source>
        <dbReference type="EMBL" id="KAJ54138.1"/>
    </source>
</evidence>
<keyword evidence="4" id="KW-0489">Methyltransferase</keyword>
<dbReference type="Pfam" id="PF01135">
    <property type="entry name" value="PCMT"/>
    <property type="match status" value="1"/>
</dbReference>
<evidence type="ECO:0000256" key="3">
    <source>
        <dbReference type="ARBA" id="ARBA00030757"/>
    </source>
</evidence>
<dbReference type="SUPFAM" id="SSF53335">
    <property type="entry name" value="S-adenosyl-L-methionine-dependent methyltransferases"/>
    <property type="match status" value="1"/>
</dbReference>
<dbReference type="RefSeq" id="WP_035262095.1">
    <property type="nucleotide sequence ID" value="NZ_JFKE01000010.1"/>
</dbReference>